<protein>
    <submittedName>
        <fullName evidence="2">Uncharacterized protein</fullName>
    </submittedName>
</protein>
<dbReference type="AlphaFoldDB" id="A0A4Z2JA82"/>
<feature type="region of interest" description="Disordered" evidence="1">
    <location>
        <begin position="16"/>
        <end position="68"/>
    </location>
</feature>
<evidence type="ECO:0000256" key="1">
    <source>
        <dbReference type="SAM" id="MobiDB-lite"/>
    </source>
</evidence>
<name>A0A4Z2JA82_9TELE</name>
<accession>A0A4Z2JA82</accession>
<feature type="compositionally biased region" description="Basic and acidic residues" evidence="1">
    <location>
        <begin position="207"/>
        <end position="229"/>
    </location>
</feature>
<sequence>MSVASCAILENKVRQLRRPRWRKPPTRSDPGPPELRPSSRLWERSWSQRGPAVSSASPSFCRRDRARGVSKPGRQWWKHWENWVHTSCSRDESSSRASSWLMRSTGVRGQPSDPEAKCPLLVVGQLTTGSQKADNNNNNNNNNHNNIQFNRERIATSLQGKRGHDRREEGETRQQKRTEPRMKPRRCAGSYEENRQRALMTDALQEDTDRERDGGVRPCVEKPSARRSELPSADTAKASSVPVCPDETTTTRISGLWGYAPPLLENSPMVCSHVTATKPNGENEPIRSHSATAAAKCSG</sequence>
<dbReference type="EMBL" id="SRLO01000015">
    <property type="protein sequence ID" value="TNN86578.1"/>
    <property type="molecule type" value="Genomic_DNA"/>
</dbReference>
<gene>
    <name evidence="2" type="ORF">EYF80_003348</name>
</gene>
<feature type="compositionally biased region" description="Low complexity" evidence="1">
    <location>
        <begin position="135"/>
        <end position="146"/>
    </location>
</feature>
<dbReference type="Proteomes" id="UP000314294">
    <property type="component" value="Unassembled WGS sequence"/>
</dbReference>
<reference evidence="2 3" key="1">
    <citation type="submission" date="2019-03" db="EMBL/GenBank/DDBJ databases">
        <title>First draft genome of Liparis tanakae, snailfish: a comprehensive survey of snailfish specific genes.</title>
        <authorList>
            <person name="Kim W."/>
            <person name="Song I."/>
            <person name="Jeong J.-H."/>
            <person name="Kim D."/>
            <person name="Kim S."/>
            <person name="Ryu S."/>
            <person name="Song J.Y."/>
            <person name="Lee S.K."/>
        </authorList>
    </citation>
    <scope>NUCLEOTIDE SEQUENCE [LARGE SCALE GENOMIC DNA]</scope>
    <source>
        <tissue evidence="2">Muscle</tissue>
    </source>
</reference>
<evidence type="ECO:0000313" key="3">
    <source>
        <dbReference type="Proteomes" id="UP000314294"/>
    </source>
</evidence>
<organism evidence="2 3">
    <name type="scientific">Liparis tanakae</name>
    <name type="common">Tanaka's snailfish</name>
    <dbReference type="NCBI Taxonomy" id="230148"/>
    <lineage>
        <taxon>Eukaryota</taxon>
        <taxon>Metazoa</taxon>
        <taxon>Chordata</taxon>
        <taxon>Craniata</taxon>
        <taxon>Vertebrata</taxon>
        <taxon>Euteleostomi</taxon>
        <taxon>Actinopterygii</taxon>
        <taxon>Neopterygii</taxon>
        <taxon>Teleostei</taxon>
        <taxon>Neoteleostei</taxon>
        <taxon>Acanthomorphata</taxon>
        <taxon>Eupercaria</taxon>
        <taxon>Perciformes</taxon>
        <taxon>Cottioidei</taxon>
        <taxon>Cottales</taxon>
        <taxon>Liparidae</taxon>
        <taxon>Liparis</taxon>
    </lineage>
</organism>
<feature type="compositionally biased region" description="Basic and acidic residues" evidence="1">
    <location>
        <begin position="165"/>
        <end position="182"/>
    </location>
</feature>
<keyword evidence="3" id="KW-1185">Reference proteome</keyword>
<comment type="caution">
    <text evidence="2">The sequence shown here is derived from an EMBL/GenBank/DDBJ whole genome shotgun (WGS) entry which is preliminary data.</text>
</comment>
<feature type="compositionally biased region" description="Basic residues" evidence="1">
    <location>
        <begin position="16"/>
        <end position="25"/>
    </location>
</feature>
<feature type="region of interest" description="Disordered" evidence="1">
    <location>
        <begin position="277"/>
        <end position="299"/>
    </location>
</feature>
<feature type="region of interest" description="Disordered" evidence="1">
    <location>
        <begin position="129"/>
        <end position="246"/>
    </location>
</feature>
<proteinExistence type="predicted"/>
<evidence type="ECO:0000313" key="2">
    <source>
        <dbReference type="EMBL" id="TNN86578.1"/>
    </source>
</evidence>